<keyword evidence="3" id="KW-1185">Reference proteome</keyword>
<comment type="caution">
    <text evidence="2">The sequence shown here is derived from an EMBL/GenBank/DDBJ whole genome shotgun (WGS) entry which is preliminary data.</text>
</comment>
<evidence type="ECO:0000256" key="1">
    <source>
        <dbReference type="SAM" id="Phobius"/>
    </source>
</evidence>
<feature type="transmembrane region" description="Helical" evidence="1">
    <location>
        <begin position="353"/>
        <end position="376"/>
    </location>
</feature>
<accession>A0ABS9DP51</accession>
<feature type="transmembrane region" description="Helical" evidence="1">
    <location>
        <begin position="70"/>
        <end position="91"/>
    </location>
</feature>
<reference evidence="2" key="1">
    <citation type="submission" date="2022-01" db="EMBL/GenBank/DDBJ databases">
        <title>Gordonia xiamenensis sp. nov., isolated from surface seawater in Xiamen.</title>
        <authorList>
            <person name="He Y.F."/>
        </authorList>
    </citation>
    <scope>NUCLEOTIDE SEQUENCE</scope>
    <source>
        <strain evidence="2">GW1C4-4</strain>
    </source>
</reference>
<dbReference type="Proteomes" id="UP001108089">
    <property type="component" value="Unassembled WGS sequence"/>
</dbReference>
<name>A0ABS9DP51_9ACTN</name>
<keyword evidence="1" id="KW-1133">Transmembrane helix</keyword>
<organism evidence="2 3">
    <name type="scientific">Gordonia tangerina</name>
    <dbReference type="NCBI Taxonomy" id="2911060"/>
    <lineage>
        <taxon>Bacteria</taxon>
        <taxon>Bacillati</taxon>
        <taxon>Actinomycetota</taxon>
        <taxon>Actinomycetes</taxon>
        <taxon>Mycobacteriales</taxon>
        <taxon>Gordoniaceae</taxon>
        <taxon>Gordonia</taxon>
    </lineage>
</organism>
<dbReference type="RefSeq" id="WP_235724318.1">
    <property type="nucleotide sequence ID" value="NZ_JAKGCU010000013.1"/>
</dbReference>
<protein>
    <recommendedName>
        <fullName evidence="4">Integral membrane protein</fullName>
    </recommendedName>
</protein>
<feature type="transmembrane region" description="Helical" evidence="1">
    <location>
        <begin position="194"/>
        <end position="215"/>
    </location>
</feature>
<dbReference type="EMBL" id="JAKGCU010000013">
    <property type="protein sequence ID" value="MCF3939588.1"/>
    <property type="molecule type" value="Genomic_DNA"/>
</dbReference>
<evidence type="ECO:0000313" key="3">
    <source>
        <dbReference type="Proteomes" id="UP001108089"/>
    </source>
</evidence>
<proteinExistence type="predicted"/>
<feature type="transmembrane region" description="Helical" evidence="1">
    <location>
        <begin position="272"/>
        <end position="304"/>
    </location>
</feature>
<feature type="transmembrane region" description="Helical" evidence="1">
    <location>
        <begin position="227"/>
        <end position="260"/>
    </location>
</feature>
<gene>
    <name evidence="2" type="ORF">L1892_14515</name>
</gene>
<feature type="transmembrane region" description="Helical" evidence="1">
    <location>
        <begin position="311"/>
        <end position="333"/>
    </location>
</feature>
<keyword evidence="1" id="KW-0812">Transmembrane</keyword>
<feature type="transmembrane region" description="Helical" evidence="1">
    <location>
        <begin position="418"/>
        <end position="434"/>
    </location>
</feature>
<keyword evidence="1" id="KW-0472">Membrane</keyword>
<sequence length="461" mass="49671">MADTVTEDEREGHNGADVAAPPPVRLRRDIVSVCIAVLLVSVAALVPLVFDRTLLARIFAEAPPLFAHWLPHTGPGTVPAIVIAVLAVVAMPALALRLSFVGLCVVTWAWALAWTVSLALIDGPQRGYAGRLERPDEYLSEVSGVASIPTMLREFADRIVDGQPDSWTTHVSGHPPGALLSFVVLDRMGLGGGAWAGTWCIVTGTSAAVAVLIAVRRLGDERWARRCAPFLVLFPGWVWVGVSADGYFMAVAAWGVALIAVAATERGWRRALWATVAGVLLGFGIFLSYGLILVGVVALAVLLAARTARPLPWACAGALIAVVAFWASGFWWLDGYHLVVERYYQGIASDRPFAYWGWANLAATLCVLGPAAAAGVGRAFRWPPRRMWHSAPTVLLLGGLAAIVIADLSALSKAETERIWLPFSLWVMVGTGLLPIRHQRIWLVLQATLALLVNHLLLTYW</sequence>
<feature type="transmembrane region" description="Helical" evidence="1">
    <location>
        <begin position="30"/>
        <end position="50"/>
    </location>
</feature>
<feature type="transmembrane region" description="Helical" evidence="1">
    <location>
        <begin position="98"/>
        <end position="121"/>
    </location>
</feature>
<feature type="transmembrane region" description="Helical" evidence="1">
    <location>
        <begin position="441"/>
        <end position="460"/>
    </location>
</feature>
<evidence type="ECO:0000313" key="2">
    <source>
        <dbReference type="EMBL" id="MCF3939588.1"/>
    </source>
</evidence>
<feature type="transmembrane region" description="Helical" evidence="1">
    <location>
        <begin position="388"/>
        <end position="406"/>
    </location>
</feature>
<evidence type="ECO:0008006" key="4">
    <source>
        <dbReference type="Google" id="ProtNLM"/>
    </source>
</evidence>